<reference evidence="8 9" key="1">
    <citation type="submission" date="2009-01" db="EMBL/GenBank/DDBJ databases">
        <authorList>
            <person name="Qin X."/>
            <person name="Bachman B."/>
            <person name="Battles P."/>
            <person name="Bell A."/>
            <person name="Bess C."/>
            <person name="Bickham C."/>
            <person name="Chaboub L."/>
            <person name="Chen D."/>
            <person name="Coyle M."/>
            <person name="Deiros D.R."/>
            <person name="Dinh H."/>
            <person name="Forbes L."/>
            <person name="Fowler G."/>
            <person name="Francisco L."/>
            <person name="Fu Q."/>
            <person name="Gubbala S."/>
            <person name="Hale W."/>
            <person name="Han Y."/>
            <person name="Hemphill L."/>
            <person name="Highlander S.K."/>
            <person name="Hirani K."/>
            <person name="Hogues M."/>
            <person name="Jackson L."/>
            <person name="Jakkamsetti A."/>
            <person name="Javaid M."/>
            <person name="Jiang H."/>
            <person name="Korchina V."/>
            <person name="Kovar C."/>
            <person name="Lara F."/>
            <person name="Lee S."/>
            <person name="Mata R."/>
            <person name="Mathew T."/>
            <person name="Moen C."/>
            <person name="Morales K."/>
            <person name="Munidasa M."/>
            <person name="Nazareth L."/>
            <person name="Ngo R."/>
            <person name="Nguyen L."/>
            <person name="Okwuonu G."/>
            <person name="Ongeri F."/>
            <person name="Patil S."/>
            <person name="Petrosino J."/>
            <person name="Pham C."/>
            <person name="Pham P."/>
            <person name="Pu L.-L."/>
            <person name="Puazo M."/>
            <person name="Raj R."/>
            <person name="Reid J."/>
            <person name="Rouhana J."/>
            <person name="Saada N."/>
            <person name="Shang Y."/>
            <person name="Simmons D."/>
            <person name="Thornton R."/>
            <person name="Warren J."/>
            <person name="Weissenberger G."/>
            <person name="Zhang J."/>
            <person name="Zhang L."/>
            <person name="Zhou C."/>
            <person name="Zhu D."/>
            <person name="Muzny D."/>
            <person name="Worley K."/>
            <person name="Gibbs R."/>
        </authorList>
    </citation>
    <scope>NUCLEOTIDE SEQUENCE [LARGE SCALE GENOMIC DNA]</scope>
    <source>
        <strain evidence="8 9">DSM 15434</strain>
    </source>
</reference>
<name>C0W7D3_9ACTO</name>
<feature type="transmembrane region" description="Helical" evidence="6">
    <location>
        <begin position="236"/>
        <end position="252"/>
    </location>
</feature>
<dbReference type="HOGENOM" id="CLU_075520_1_1_11"/>
<protein>
    <submittedName>
        <fullName evidence="8">Oxidoreductase, molybdopterin-binding family protein</fullName>
    </submittedName>
</protein>
<accession>C0W7D3</accession>
<dbReference type="InterPro" id="IPR011577">
    <property type="entry name" value="Cyt_b561_bac/Ni-Hgenase"/>
</dbReference>
<dbReference type="Pfam" id="PF01292">
    <property type="entry name" value="Ni_hydr_CYTB"/>
    <property type="match status" value="1"/>
</dbReference>
<evidence type="ECO:0000256" key="3">
    <source>
        <dbReference type="ARBA" id="ARBA00022692"/>
    </source>
</evidence>
<keyword evidence="3 6" id="KW-0812">Transmembrane</keyword>
<dbReference type="GO" id="GO:0020037">
    <property type="term" value="F:heme binding"/>
    <property type="evidence" value="ECO:0007669"/>
    <property type="project" value="TreeGrafter"/>
</dbReference>
<dbReference type="Gene3D" id="1.20.950.20">
    <property type="entry name" value="Transmembrane di-heme cytochromes, Chain C"/>
    <property type="match status" value="1"/>
</dbReference>
<dbReference type="PANTHER" id="PTHR30485:SF1">
    <property type="entry name" value="CYTOCHROME YDHU-RELATED"/>
    <property type="match status" value="1"/>
</dbReference>
<comment type="caution">
    <text evidence="8">The sequence shown here is derived from an EMBL/GenBank/DDBJ whole genome shotgun (WGS) entry which is preliminary data.</text>
</comment>
<dbReference type="InterPro" id="IPR016174">
    <property type="entry name" value="Di-haem_cyt_TM"/>
</dbReference>
<dbReference type="AlphaFoldDB" id="C0W7D3"/>
<dbReference type="GO" id="GO:0022904">
    <property type="term" value="P:respiratory electron transport chain"/>
    <property type="evidence" value="ECO:0007669"/>
    <property type="project" value="InterPro"/>
</dbReference>
<dbReference type="SUPFAM" id="SSF81342">
    <property type="entry name" value="Transmembrane di-heme cytochromes"/>
    <property type="match status" value="1"/>
</dbReference>
<dbReference type="Proteomes" id="UP000004778">
    <property type="component" value="Unassembled WGS sequence"/>
</dbReference>
<evidence type="ECO:0000256" key="1">
    <source>
        <dbReference type="ARBA" id="ARBA00004651"/>
    </source>
</evidence>
<dbReference type="STRING" id="103621.GCA_001067145_00934"/>
<evidence type="ECO:0000313" key="9">
    <source>
        <dbReference type="Proteomes" id="UP000004778"/>
    </source>
</evidence>
<feature type="transmembrane region" description="Helical" evidence="6">
    <location>
        <begin position="197"/>
        <end position="216"/>
    </location>
</feature>
<keyword evidence="5 6" id="KW-0472">Membrane</keyword>
<dbReference type="EMBL" id="ACFH01000120">
    <property type="protein sequence ID" value="EEH65363.1"/>
    <property type="molecule type" value="Genomic_DNA"/>
</dbReference>
<feature type="transmembrane region" description="Helical" evidence="6">
    <location>
        <begin position="151"/>
        <end position="176"/>
    </location>
</feature>
<feature type="domain" description="Cytochrome b561 bacterial/Ni-hydrogenase" evidence="7">
    <location>
        <begin position="9"/>
        <end position="221"/>
    </location>
</feature>
<sequence length="253" mass="28237">MWLRVTYLINFLCIGMLIRSGIEILTSRPRLYFNNHCTPGSEWIRFTRDTVPLEEGAFTARDDQRDLSPFISLPGRAKIGLGRAWHGILTCVWMVNGLVYVVLMIATGAWRRLVPTSLEILPKAWDSFLTYLHLQAPSLCDFTPYDGLQQLGYFVIVFVAAPLMIITGPAMSPAVVGRFPWYAKMLGGRQTARSLHFLGMALYLGFAVVHVLLVFIVHREHNLTHIVYGHFDPARVGAAALIVVATIAGVIAL</sequence>
<evidence type="ECO:0000256" key="5">
    <source>
        <dbReference type="ARBA" id="ARBA00023136"/>
    </source>
</evidence>
<evidence type="ECO:0000313" key="8">
    <source>
        <dbReference type="EMBL" id="EEH65363.1"/>
    </source>
</evidence>
<evidence type="ECO:0000256" key="4">
    <source>
        <dbReference type="ARBA" id="ARBA00022989"/>
    </source>
</evidence>
<dbReference type="GO" id="GO:0009055">
    <property type="term" value="F:electron transfer activity"/>
    <property type="evidence" value="ECO:0007669"/>
    <property type="project" value="InterPro"/>
</dbReference>
<dbReference type="GO" id="GO:0005886">
    <property type="term" value="C:plasma membrane"/>
    <property type="evidence" value="ECO:0007669"/>
    <property type="project" value="UniProtKB-SubCell"/>
</dbReference>
<feature type="transmembrane region" description="Helical" evidence="6">
    <location>
        <begin position="84"/>
        <end position="110"/>
    </location>
</feature>
<keyword evidence="9" id="KW-1185">Reference proteome</keyword>
<keyword evidence="4 6" id="KW-1133">Transmembrane helix</keyword>
<evidence type="ECO:0000256" key="6">
    <source>
        <dbReference type="SAM" id="Phobius"/>
    </source>
</evidence>
<dbReference type="eggNOG" id="COG4117">
    <property type="taxonomic scope" value="Bacteria"/>
</dbReference>
<dbReference type="InterPro" id="IPR051542">
    <property type="entry name" value="Hydrogenase_cytochrome"/>
</dbReference>
<evidence type="ECO:0000256" key="2">
    <source>
        <dbReference type="ARBA" id="ARBA00022475"/>
    </source>
</evidence>
<comment type="subcellular location">
    <subcellularLocation>
        <location evidence="1">Cell membrane</location>
        <topology evidence="1">Multi-pass membrane protein</topology>
    </subcellularLocation>
</comment>
<dbReference type="PANTHER" id="PTHR30485">
    <property type="entry name" value="NI/FE-HYDROGENASE 1 B-TYPE CYTOCHROME SUBUNIT"/>
    <property type="match status" value="1"/>
</dbReference>
<keyword evidence="2" id="KW-1003">Cell membrane</keyword>
<evidence type="ECO:0000259" key="7">
    <source>
        <dbReference type="Pfam" id="PF01292"/>
    </source>
</evidence>
<organism evidence="8 9">
    <name type="scientific">Actinomyces urogenitalis DSM 15434</name>
    <dbReference type="NCBI Taxonomy" id="525246"/>
    <lineage>
        <taxon>Bacteria</taxon>
        <taxon>Bacillati</taxon>
        <taxon>Actinomycetota</taxon>
        <taxon>Actinomycetes</taxon>
        <taxon>Actinomycetales</taxon>
        <taxon>Actinomycetaceae</taxon>
        <taxon>Actinomyces</taxon>
    </lineage>
</organism>
<proteinExistence type="predicted"/>
<gene>
    <name evidence="8" type="ORF">HMPREF0058_1777</name>
</gene>